<dbReference type="EMBL" id="JAHQZT010000074">
    <property type="protein sequence ID" value="MBV0934957.1"/>
    <property type="molecule type" value="Genomic_DNA"/>
</dbReference>
<dbReference type="PANTHER" id="PTHR30007">
    <property type="entry name" value="PHP DOMAIN PROTEIN"/>
    <property type="match status" value="1"/>
</dbReference>
<reference evidence="3 4" key="1">
    <citation type="submission" date="2021-06" db="EMBL/GenBank/DDBJ databases">
        <title>Bacterium isolated from marine sediment.</title>
        <authorList>
            <person name="Zhu K.-L."/>
            <person name="Du Z.-J."/>
            <person name="Liang Q.-Y."/>
        </authorList>
    </citation>
    <scope>NUCLEOTIDE SEQUENCE [LARGE SCALE GENOMIC DNA]</scope>
    <source>
        <strain evidence="3 4">A346</strain>
    </source>
</reference>
<sequence length="251" mass="28413">MSERTVLRDDQWERIKGLLPGKASDCGVTAKDNRLFVEAVLWIARTGAPWRDLPVSFGHWHRVYVRYNRWSHKGVWARIWEAVSDDPDLEHLMVDGSIVRVHQHGASKKQNGDEQAQGKSRGGLSTKIHLAVDALGNPVRVLLTPGQASEYGQANQLIEGLEADVVIADKGYDSDNFVAAICASGANPVIPPRKNRSSPRDYDKALYKERNLVERAFQKFKHYRRIATRYERVAKHYTAMLNLVSTVIWLT</sequence>
<dbReference type="Pfam" id="PF01609">
    <property type="entry name" value="DDE_Tnp_1"/>
    <property type="match status" value="1"/>
</dbReference>
<gene>
    <name evidence="3" type="ORF">KTN04_16635</name>
</gene>
<feature type="domain" description="Transposase IS4-like" evidence="1">
    <location>
        <begin position="88"/>
        <end position="243"/>
    </location>
</feature>
<dbReference type="Proteomes" id="UP000755551">
    <property type="component" value="Unassembled WGS sequence"/>
</dbReference>
<dbReference type="InterPro" id="IPR002559">
    <property type="entry name" value="Transposase_11"/>
</dbReference>
<dbReference type="NCBIfam" id="NF033580">
    <property type="entry name" value="transpos_IS5_3"/>
    <property type="match status" value="1"/>
</dbReference>
<feature type="domain" description="Insertion element IS402-like" evidence="2">
    <location>
        <begin position="7"/>
        <end position="80"/>
    </location>
</feature>
<evidence type="ECO:0000313" key="3">
    <source>
        <dbReference type="EMBL" id="MBV0934957.1"/>
    </source>
</evidence>
<dbReference type="Pfam" id="PF13340">
    <property type="entry name" value="DUF4096"/>
    <property type="match status" value="1"/>
</dbReference>
<organism evidence="3 4">
    <name type="scientific">Marinobacterium weihaiense</name>
    <dbReference type="NCBI Taxonomy" id="2851016"/>
    <lineage>
        <taxon>Bacteria</taxon>
        <taxon>Pseudomonadati</taxon>
        <taxon>Pseudomonadota</taxon>
        <taxon>Gammaproteobacteria</taxon>
        <taxon>Oceanospirillales</taxon>
        <taxon>Oceanospirillaceae</taxon>
        <taxon>Marinobacterium</taxon>
    </lineage>
</organism>
<evidence type="ECO:0000259" key="1">
    <source>
        <dbReference type="Pfam" id="PF01609"/>
    </source>
</evidence>
<proteinExistence type="predicted"/>
<protein>
    <submittedName>
        <fullName evidence="3">IS5 family transposase</fullName>
    </submittedName>
</protein>
<name>A0ABS6MF57_9GAMM</name>
<dbReference type="InterPro" id="IPR025161">
    <property type="entry name" value="IS402-like_dom"/>
</dbReference>
<comment type="caution">
    <text evidence="3">The sequence shown here is derived from an EMBL/GenBank/DDBJ whole genome shotgun (WGS) entry which is preliminary data.</text>
</comment>
<evidence type="ECO:0000259" key="2">
    <source>
        <dbReference type="Pfam" id="PF13340"/>
    </source>
</evidence>
<dbReference type="PANTHER" id="PTHR30007:SF1">
    <property type="entry name" value="BLR1914 PROTEIN"/>
    <property type="match status" value="1"/>
</dbReference>
<keyword evidence="4" id="KW-1185">Reference proteome</keyword>
<accession>A0ABS6MF57</accession>
<evidence type="ECO:0000313" key="4">
    <source>
        <dbReference type="Proteomes" id="UP000755551"/>
    </source>
</evidence>